<evidence type="ECO:0008006" key="4">
    <source>
        <dbReference type="Google" id="ProtNLM"/>
    </source>
</evidence>
<feature type="coiled-coil region" evidence="1">
    <location>
        <begin position="133"/>
        <end position="194"/>
    </location>
</feature>
<evidence type="ECO:0000313" key="2">
    <source>
        <dbReference type="EMBL" id="RZB96652.1"/>
    </source>
</evidence>
<comment type="caution">
    <text evidence="2">The sequence shown here is derived from an EMBL/GenBank/DDBJ whole genome shotgun (WGS) entry which is preliminary data.</text>
</comment>
<gene>
    <name evidence="2" type="ORF">D0Y65_020406</name>
</gene>
<evidence type="ECO:0000313" key="3">
    <source>
        <dbReference type="Proteomes" id="UP000289340"/>
    </source>
</evidence>
<dbReference type="Gramene" id="XM_028387885.1">
    <property type="protein sequence ID" value="XP_028243686.1"/>
    <property type="gene ID" value="LOC114421808"/>
</dbReference>
<dbReference type="PANTHER" id="PTHR35358:SF10">
    <property type="entry name" value="PLANT PHOSPHOLIPASE-LIKE PROTEIN"/>
    <property type="match status" value="1"/>
</dbReference>
<keyword evidence="3" id="KW-1185">Reference proteome</keyword>
<dbReference type="AlphaFoldDB" id="A0A445JDX3"/>
<dbReference type="Pfam" id="PF05278">
    <property type="entry name" value="PEARLI-4"/>
    <property type="match status" value="1"/>
</dbReference>
<dbReference type="PANTHER" id="PTHR35358">
    <property type="entry name" value="OS06G0711100 PROTEIN"/>
    <property type="match status" value="1"/>
</dbReference>
<accession>A0A445JDX3</accession>
<keyword evidence="1" id="KW-0175">Coiled coil</keyword>
<dbReference type="EMBL" id="QZWG01000008">
    <property type="protein sequence ID" value="RZB96652.1"/>
    <property type="molecule type" value="Genomic_DNA"/>
</dbReference>
<organism evidence="2 3">
    <name type="scientific">Glycine soja</name>
    <name type="common">Wild soybean</name>
    <dbReference type="NCBI Taxonomy" id="3848"/>
    <lineage>
        <taxon>Eukaryota</taxon>
        <taxon>Viridiplantae</taxon>
        <taxon>Streptophyta</taxon>
        <taxon>Embryophyta</taxon>
        <taxon>Tracheophyta</taxon>
        <taxon>Spermatophyta</taxon>
        <taxon>Magnoliopsida</taxon>
        <taxon>eudicotyledons</taxon>
        <taxon>Gunneridae</taxon>
        <taxon>Pentapetalae</taxon>
        <taxon>rosids</taxon>
        <taxon>fabids</taxon>
        <taxon>Fabales</taxon>
        <taxon>Fabaceae</taxon>
        <taxon>Papilionoideae</taxon>
        <taxon>50 kb inversion clade</taxon>
        <taxon>NPAAA clade</taxon>
        <taxon>indigoferoid/millettioid clade</taxon>
        <taxon>Phaseoleae</taxon>
        <taxon>Glycine</taxon>
        <taxon>Glycine subgen. Soja</taxon>
    </lineage>
</organism>
<dbReference type="Proteomes" id="UP000289340">
    <property type="component" value="Chromosome 8"/>
</dbReference>
<sequence length="243" mass="27753">MSSHSDAPTKSKSFECPPEQKPLAVLEYPFSLFSLNRTEMDNEGDEVNSVGQSSSLDTVEVEGYQVRPELESIVRKFIIKHGDVFENCTVSTMIFRSMLLEMICDIISDLQDKNLYEITENKLHRMIGLANDMKDMKVNIEWLQLRLEEILEARQILNQSSMLKEKKHISKKIIETVKRELEECVEEKNAVAAKFQILCDKETACKESLARAEDEYAKISQTFTDATSKVRQFANCSLANGLL</sequence>
<evidence type="ECO:0000256" key="1">
    <source>
        <dbReference type="SAM" id="Coils"/>
    </source>
</evidence>
<dbReference type="InterPro" id="IPR007942">
    <property type="entry name" value="PLipase-like"/>
</dbReference>
<name>A0A445JDX3_GLYSO</name>
<protein>
    <recommendedName>
        <fullName evidence="4">Phospholipase-like protein</fullName>
    </recommendedName>
</protein>
<reference evidence="2 3" key="1">
    <citation type="submission" date="2018-09" db="EMBL/GenBank/DDBJ databases">
        <title>A high-quality reference genome of wild soybean provides a powerful tool to mine soybean genomes.</title>
        <authorList>
            <person name="Xie M."/>
            <person name="Chung C.Y.L."/>
            <person name="Li M.-W."/>
            <person name="Wong F.-L."/>
            <person name="Chan T.-F."/>
            <person name="Lam H.-M."/>
        </authorList>
    </citation>
    <scope>NUCLEOTIDE SEQUENCE [LARGE SCALE GENOMIC DNA]</scope>
    <source>
        <strain evidence="3">cv. W05</strain>
        <tissue evidence="2">Hypocotyl of etiolated seedlings</tissue>
    </source>
</reference>
<proteinExistence type="predicted"/>